<gene>
    <name evidence="3" type="ORF">AWC38_SpisGene24183</name>
</gene>
<dbReference type="Gene3D" id="1.20.1170.10">
    <property type="match status" value="1"/>
</dbReference>
<evidence type="ECO:0008006" key="5">
    <source>
        <dbReference type="Google" id="ProtNLM"/>
    </source>
</evidence>
<feature type="coiled-coil region" evidence="1">
    <location>
        <begin position="193"/>
        <end position="220"/>
    </location>
</feature>
<sequence>MSSQDRKYFRFRFCRALALLFLFTSPTKSVSLPEGCLNLVSALITSKSDEEFNNYLKQCLASVDWKQLEVVSLAENYEEYRSRFKELQTKMEPVFQGIITKLYLEPSGIDFTTMHAKIENVLEMLNPVYTELEQLTEDVKRDIIKCRQNKGLAIGGVYAASAVVCLAAPWSVFSKCVPAIGSAVALIAYFNSLNETHENLNQLQKDTKKLRRDFAQHRAQLQLSLALMKGPAVDIHIRSEGCEDLGRTEVSNSCGFTKIEVNGKDFCPHGRGYNVVVVDGRT</sequence>
<dbReference type="EMBL" id="LSMT01001725">
    <property type="protein sequence ID" value="PFX11937.1"/>
    <property type="molecule type" value="Genomic_DNA"/>
</dbReference>
<comment type="caution">
    <text evidence="3">The sequence shown here is derived from an EMBL/GenBank/DDBJ whole genome shotgun (WGS) entry which is preliminary data.</text>
</comment>
<dbReference type="Proteomes" id="UP000225706">
    <property type="component" value="Unassembled WGS sequence"/>
</dbReference>
<feature type="chain" id="PRO_5012654131" description="Apolipoprotein L3" evidence="2">
    <location>
        <begin position="30"/>
        <end position="282"/>
    </location>
</feature>
<dbReference type="OrthoDB" id="5984755at2759"/>
<feature type="non-terminal residue" evidence="3">
    <location>
        <position position="282"/>
    </location>
</feature>
<feature type="signal peptide" evidence="2">
    <location>
        <begin position="1"/>
        <end position="29"/>
    </location>
</feature>
<organism evidence="3 4">
    <name type="scientific">Stylophora pistillata</name>
    <name type="common">Smooth cauliflower coral</name>
    <dbReference type="NCBI Taxonomy" id="50429"/>
    <lineage>
        <taxon>Eukaryota</taxon>
        <taxon>Metazoa</taxon>
        <taxon>Cnidaria</taxon>
        <taxon>Anthozoa</taxon>
        <taxon>Hexacorallia</taxon>
        <taxon>Scleractinia</taxon>
        <taxon>Astrocoeniina</taxon>
        <taxon>Pocilloporidae</taxon>
        <taxon>Stylophora</taxon>
    </lineage>
</organism>
<proteinExistence type="predicted"/>
<dbReference type="AlphaFoldDB" id="A0A2B4R6E1"/>
<keyword evidence="4" id="KW-1185">Reference proteome</keyword>
<reference evidence="4" key="1">
    <citation type="journal article" date="2017" name="bioRxiv">
        <title>Comparative analysis of the genomes of Stylophora pistillata and Acropora digitifera provides evidence for extensive differences between species of corals.</title>
        <authorList>
            <person name="Voolstra C.R."/>
            <person name="Li Y."/>
            <person name="Liew Y.J."/>
            <person name="Baumgarten S."/>
            <person name="Zoccola D."/>
            <person name="Flot J.-F."/>
            <person name="Tambutte S."/>
            <person name="Allemand D."/>
            <person name="Aranda M."/>
        </authorList>
    </citation>
    <scope>NUCLEOTIDE SEQUENCE [LARGE SCALE GENOMIC DNA]</scope>
</reference>
<name>A0A2B4R6E1_STYPI</name>
<protein>
    <recommendedName>
        <fullName evidence="5">Apolipoprotein L3</fullName>
    </recommendedName>
</protein>
<keyword evidence="1" id="KW-0175">Coiled coil</keyword>
<keyword evidence="2" id="KW-0732">Signal</keyword>
<evidence type="ECO:0000256" key="2">
    <source>
        <dbReference type="SAM" id="SignalP"/>
    </source>
</evidence>
<accession>A0A2B4R6E1</accession>
<evidence type="ECO:0000313" key="4">
    <source>
        <dbReference type="Proteomes" id="UP000225706"/>
    </source>
</evidence>
<evidence type="ECO:0000256" key="1">
    <source>
        <dbReference type="SAM" id="Coils"/>
    </source>
</evidence>
<evidence type="ECO:0000313" key="3">
    <source>
        <dbReference type="EMBL" id="PFX11937.1"/>
    </source>
</evidence>